<evidence type="ECO:0000313" key="1">
    <source>
        <dbReference type="EMBL" id="RGI87650.1"/>
    </source>
</evidence>
<sequence>MLESEYTVVSNINRHGIAPVEAAAHIVDLIERILKTGKSGVEL</sequence>
<gene>
    <name evidence="2" type="ORF">DW833_14450</name>
    <name evidence="1" type="ORF">DXD91_07930</name>
</gene>
<comment type="caution">
    <text evidence="1">The sequence shown here is derived from an EMBL/GenBank/DDBJ whole genome shotgun (WGS) entry which is preliminary data.</text>
</comment>
<accession>A0A374NP44</accession>
<dbReference type="GO" id="GO:0008851">
    <property type="term" value="F:ethanolamine ammonia-lyase activity"/>
    <property type="evidence" value="ECO:0007669"/>
    <property type="project" value="InterPro"/>
</dbReference>
<organism evidence="1 3">
    <name type="scientific">Anaerobutyricum hallii</name>
    <dbReference type="NCBI Taxonomy" id="39488"/>
    <lineage>
        <taxon>Bacteria</taxon>
        <taxon>Bacillati</taxon>
        <taxon>Bacillota</taxon>
        <taxon>Clostridia</taxon>
        <taxon>Lachnospirales</taxon>
        <taxon>Lachnospiraceae</taxon>
        <taxon>Anaerobutyricum</taxon>
    </lineage>
</organism>
<proteinExistence type="predicted"/>
<name>A0A374NP44_9FIRM</name>
<evidence type="ECO:0000313" key="4">
    <source>
        <dbReference type="Proteomes" id="UP000284621"/>
    </source>
</evidence>
<dbReference type="EMBL" id="QSID01000021">
    <property type="protein sequence ID" value="RHC60420.1"/>
    <property type="molecule type" value="Genomic_DNA"/>
</dbReference>
<dbReference type="Pfam" id="PF05985">
    <property type="entry name" value="EutC"/>
    <property type="match status" value="1"/>
</dbReference>
<dbReference type="InterPro" id="IPR042251">
    <property type="entry name" value="EutC_C"/>
</dbReference>
<dbReference type="InterPro" id="IPR009246">
    <property type="entry name" value="EutC"/>
</dbReference>
<dbReference type="EMBL" id="QSOE01000043">
    <property type="protein sequence ID" value="RGI87650.1"/>
    <property type="molecule type" value="Genomic_DNA"/>
</dbReference>
<evidence type="ECO:0000313" key="3">
    <source>
        <dbReference type="Proteomes" id="UP000262524"/>
    </source>
</evidence>
<keyword evidence="4" id="KW-1185">Reference proteome</keyword>
<dbReference type="Gene3D" id="3.40.50.11240">
    <property type="entry name" value="Ethanolamine ammonia-lyase light chain (EutC)"/>
    <property type="match status" value="1"/>
</dbReference>
<evidence type="ECO:0000313" key="2">
    <source>
        <dbReference type="EMBL" id="RHC60420.1"/>
    </source>
</evidence>
<dbReference type="Proteomes" id="UP000262524">
    <property type="component" value="Unassembled WGS sequence"/>
</dbReference>
<dbReference type="Proteomes" id="UP000284621">
    <property type="component" value="Unassembled WGS sequence"/>
</dbReference>
<protein>
    <submittedName>
        <fullName evidence="1">Uncharacterized protein</fullName>
    </submittedName>
</protein>
<dbReference type="AlphaFoldDB" id="A0A374NP44"/>
<reference evidence="3 4" key="1">
    <citation type="submission" date="2018-08" db="EMBL/GenBank/DDBJ databases">
        <title>A genome reference for cultivated species of the human gut microbiota.</title>
        <authorList>
            <person name="Zou Y."/>
            <person name="Xue W."/>
            <person name="Luo G."/>
        </authorList>
    </citation>
    <scope>NUCLEOTIDE SEQUENCE [LARGE SCALE GENOMIC DNA]</scope>
    <source>
        <strain evidence="2 4">AM34-3LB</strain>
        <strain evidence="1 3">TM10-1AC</strain>
    </source>
</reference>
<dbReference type="GO" id="GO:0006520">
    <property type="term" value="P:amino acid metabolic process"/>
    <property type="evidence" value="ECO:0007669"/>
    <property type="project" value="InterPro"/>
</dbReference>